<gene>
    <name evidence="1" type="ORF">RQP53_16785</name>
</gene>
<dbReference type="Pfam" id="PF20388">
    <property type="entry name" value="DUF6683"/>
    <property type="match status" value="1"/>
</dbReference>
<organism evidence="1 2">
    <name type="scientific">Roseateles aquae</name>
    <dbReference type="NCBI Taxonomy" id="3077235"/>
    <lineage>
        <taxon>Bacteria</taxon>
        <taxon>Pseudomonadati</taxon>
        <taxon>Pseudomonadota</taxon>
        <taxon>Betaproteobacteria</taxon>
        <taxon>Burkholderiales</taxon>
        <taxon>Sphaerotilaceae</taxon>
        <taxon>Roseateles</taxon>
    </lineage>
</organism>
<name>A0ABU3PEY2_9BURK</name>
<protein>
    <recommendedName>
        <fullName evidence="3">PH domain-containing protein</fullName>
    </recommendedName>
</protein>
<evidence type="ECO:0000313" key="2">
    <source>
        <dbReference type="Proteomes" id="UP001246372"/>
    </source>
</evidence>
<dbReference type="RefSeq" id="WP_315651821.1">
    <property type="nucleotide sequence ID" value="NZ_JAVXZY010000007.1"/>
</dbReference>
<reference evidence="1" key="1">
    <citation type="submission" date="2023-09" db="EMBL/GenBank/DDBJ databases">
        <title>Paucibacter sp. APW11 Genome sequencing and assembly.</title>
        <authorList>
            <person name="Kim I."/>
        </authorList>
    </citation>
    <scope>NUCLEOTIDE SEQUENCE</scope>
    <source>
        <strain evidence="1">APW11</strain>
    </source>
</reference>
<comment type="caution">
    <text evidence="1">The sequence shown here is derived from an EMBL/GenBank/DDBJ whole genome shotgun (WGS) entry which is preliminary data.</text>
</comment>
<evidence type="ECO:0008006" key="3">
    <source>
        <dbReference type="Google" id="ProtNLM"/>
    </source>
</evidence>
<proteinExistence type="predicted"/>
<dbReference type="EMBL" id="JAVXZY010000007">
    <property type="protein sequence ID" value="MDT9000935.1"/>
    <property type="molecule type" value="Genomic_DNA"/>
</dbReference>
<dbReference type="InterPro" id="IPR046505">
    <property type="entry name" value="DUF6683"/>
</dbReference>
<evidence type="ECO:0000313" key="1">
    <source>
        <dbReference type="EMBL" id="MDT9000935.1"/>
    </source>
</evidence>
<accession>A0ABU3PEY2</accession>
<keyword evidence="2" id="KW-1185">Reference proteome</keyword>
<dbReference type="Proteomes" id="UP001246372">
    <property type="component" value="Unassembled WGS sequence"/>
</dbReference>
<sequence length="233" mass="25281">MNASKADEHRGAWQSALALALQQALGGSRLAQTPYREPDSGWHGTRWLLPRRDGAEALSARCLGVLARAGLQLPENLARQCLSHFRHQLAPGPLDDLGLALAGFLGACWQAQDQLALTRERWAAITLWLEAWVIDSLPWDEASLAERQTLFERLAVLTAALGEWTLQASHEGGAAMESARWLARNSLQTVLGLELELLCTRLRSLDVSTAVNPSLPGGELGAAADRQLRSGPV</sequence>